<proteinExistence type="predicted"/>
<comment type="caution">
    <text evidence="1">The sequence shown here is derived from an EMBL/GenBank/DDBJ whole genome shotgun (WGS) entry which is preliminary data.</text>
</comment>
<dbReference type="Gene3D" id="3.40.91.30">
    <property type="match status" value="1"/>
</dbReference>
<evidence type="ECO:0000313" key="1">
    <source>
        <dbReference type="EMBL" id="TLC97629.1"/>
    </source>
</evidence>
<dbReference type="Proteomes" id="UP000306509">
    <property type="component" value="Unassembled WGS sequence"/>
</dbReference>
<organism evidence="1 2">
    <name type="scientific">Robinsoniella peoriensis</name>
    <dbReference type="NCBI Taxonomy" id="180332"/>
    <lineage>
        <taxon>Bacteria</taxon>
        <taxon>Bacillati</taxon>
        <taxon>Bacillota</taxon>
        <taxon>Clostridia</taxon>
        <taxon>Lachnospirales</taxon>
        <taxon>Lachnospiraceae</taxon>
        <taxon>Robinsoniella</taxon>
    </lineage>
</organism>
<dbReference type="RefSeq" id="WP_070043056.1">
    <property type="nucleotide sequence ID" value="NZ_CABMJZ010000139.1"/>
</dbReference>
<sequence>MDIKPIETKYNGFRFRSRLEARWAIFFDAIGLKYEYEVEGFEMKGIRYLPDFYIPSLDRWFEIKAMSLNNYELKKCEEFCFNKDNENIKFSVLVGSPEAVKIGEFAGIMEYVWEWPSEQYPENYRLLAPEELAEREYYSRFVKGLWVVPGVTEEELTLAATVARQARFEFGESPINTAERKNIDDR</sequence>
<name>A0A4U8PZ29_9FIRM</name>
<dbReference type="EMBL" id="QGQD01000115">
    <property type="protein sequence ID" value="TLC97629.1"/>
    <property type="molecule type" value="Genomic_DNA"/>
</dbReference>
<accession>A0A4U8PZ29</accession>
<dbReference type="AlphaFoldDB" id="A0A4U8PZ29"/>
<gene>
    <name evidence="1" type="ORF">DSM106044_05583</name>
</gene>
<keyword evidence="2" id="KW-1185">Reference proteome</keyword>
<evidence type="ECO:0000313" key="2">
    <source>
        <dbReference type="Proteomes" id="UP000306509"/>
    </source>
</evidence>
<reference evidence="1 2" key="1">
    <citation type="journal article" date="2019" name="Anaerobe">
        <title>Detection of Robinsoniella peoriensis in multiple bone samples of a trauma patient.</title>
        <authorList>
            <person name="Schrottner P."/>
            <person name="Hartwich K."/>
            <person name="Bunk B."/>
            <person name="Schober I."/>
            <person name="Helbig S."/>
            <person name="Rudolph W.W."/>
            <person name="Gunzer F."/>
        </authorList>
    </citation>
    <scope>NUCLEOTIDE SEQUENCE [LARGE SCALE GENOMIC DNA]</scope>
    <source>
        <strain evidence="1 2">DSM 106044</strain>
    </source>
</reference>
<protein>
    <submittedName>
        <fullName evidence="1">Uncharacterized protein</fullName>
    </submittedName>
</protein>
<dbReference type="OrthoDB" id="1667101at2"/>